<protein>
    <submittedName>
        <fullName evidence="2">Uncharacterized protein</fullName>
    </submittedName>
</protein>
<sequence>MRPSISPMELTPETCSSESIAELYIHVSCPQEMFNVSSCNGIREANLVTMVAEHGYSRHCRHQDCITEAFGNRFRIASTCLYRRLLRFDERNAPDQPISPSMSPRRVPWTSPTWSSPRSTLPK</sequence>
<gene>
    <name evidence="2" type="ORF">ARMOST_16792</name>
</gene>
<evidence type="ECO:0000256" key="1">
    <source>
        <dbReference type="SAM" id="MobiDB-lite"/>
    </source>
</evidence>
<evidence type="ECO:0000313" key="3">
    <source>
        <dbReference type="Proteomes" id="UP000219338"/>
    </source>
</evidence>
<organism evidence="2 3">
    <name type="scientific">Armillaria ostoyae</name>
    <name type="common">Armillaria root rot fungus</name>
    <dbReference type="NCBI Taxonomy" id="47428"/>
    <lineage>
        <taxon>Eukaryota</taxon>
        <taxon>Fungi</taxon>
        <taxon>Dikarya</taxon>
        <taxon>Basidiomycota</taxon>
        <taxon>Agaricomycotina</taxon>
        <taxon>Agaricomycetes</taxon>
        <taxon>Agaricomycetidae</taxon>
        <taxon>Agaricales</taxon>
        <taxon>Marasmiineae</taxon>
        <taxon>Physalacriaceae</taxon>
        <taxon>Armillaria</taxon>
    </lineage>
</organism>
<feature type="region of interest" description="Disordered" evidence="1">
    <location>
        <begin position="92"/>
        <end position="123"/>
    </location>
</feature>
<keyword evidence="3" id="KW-1185">Reference proteome</keyword>
<feature type="compositionally biased region" description="Low complexity" evidence="1">
    <location>
        <begin position="108"/>
        <end position="123"/>
    </location>
</feature>
<evidence type="ECO:0000313" key="2">
    <source>
        <dbReference type="EMBL" id="SJL13350.1"/>
    </source>
</evidence>
<name>A0A284RX74_ARMOS</name>
<dbReference type="AlphaFoldDB" id="A0A284RX74"/>
<dbReference type="Proteomes" id="UP000219338">
    <property type="component" value="Unassembled WGS sequence"/>
</dbReference>
<accession>A0A284RX74</accession>
<reference evidence="3" key="1">
    <citation type="journal article" date="2017" name="Nat. Ecol. Evol.">
        <title>Genome expansion and lineage-specific genetic innovations in the forest pathogenic fungi Armillaria.</title>
        <authorList>
            <person name="Sipos G."/>
            <person name="Prasanna A.N."/>
            <person name="Walter M.C."/>
            <person name="O'Connor E."/>
            <person name="Balint B."/>
            <person name="Krizsan K."/>
            <person name="Kiss B."/>
            <person name="Hess J."/>
            <person name="Varga T."/>
            <person name="Slot J."/>
            <person name="Riley R."/>
            <person name="Boka B."/>
            <person name="Rigling D."/>
            <person name="Barry K."/>
            <person name="Lee J."/>
            <person name="Mihaltcheva S."/>
            <person name="LaButti K."/>
            <person name="Lipzen A."/>
            <person name="Waldron R."/>
            <person name="Moloney N.M."/>
            <person name="Sperisen C."/>
            <person name="Kredics L."/>
            <person name="Vagvoelgyi C."/>
            <person name="Patrignani A."/>
            <person name="Fitzpatrick D."/>
            <person name="Nagy I."/>
            <person name="Doyle S."/>
            <person name="Anderson J.B."/>
            <person name="Grigoriev I.V."/>
            <person name="Gueldener U."/>
            <person name="Muensterkoetter M."/>
            <person name="Nagy L.G."/>
        </authorList>
    </citation>
    <scope>NUCLEOTIDE SEQUENCE [LARGE SCALE GENOMIC DNA]</scope>
    <source>
        <strain evidence="3">C18/9</strain>
    </source>
</reference>
<dbReference type="EMBL" id="FUEG01000019">
    <property type="protein sequence ID" value="SJL13350.1"/>
    <property type="molecule type" value="Genomic_DNA"/>
</dbReference>
<proteinExistence type="predicted"/>